<feature type="domain" description="Response regulatory" evidence="10">
    <location>
        <begin position="6"/>
        <end position="120"/>
    </location>
</feature>
<keyword evidence="7" id="KW-0902">Two-component regulatory system</keyword>
<dbReference type="GO" id="GO:0000155">
    <property type="term" value="F:phosphorelay sensor kinase activity"/>
    <property type="evidence" value="ECO:0007669"/>
    <property type="project" value="InterPro"/>
</dbReference>
<dbReference type="InterPro" id="IPR011006">
    <property type="entry name" value="CheY-like_superfamily"/>
</dbReference>
<reference evidence="11 12" key="1">
    <citation type="submission" date="2016-06" db="EMBL/GenBank/DDBJ databases">
        <title>Respiratory ammonification of nitrate coupled to the oxidation of elemental sulfur in deep-sea autotrophic thermophilic bacteria.</title>
        <authorList>
            <person name="Slobodkina G.B."/>
            <person name="Mardanov A.V."/>
            <person name="Ravin N.V."/>
            <person name="Frolova A.A."/>
            <person name="Viryasiv M.B."/>
            <person name="Chernyh N.A."/>
            <person name="Bonch-Osmolovskaya E.A."/>
            <person name="Slobodkin A.I."/>
        </authorList>
    </citation>
    <scope>NUCLEOTIDE SEQUENCE [LARGE SCALE GENOMIC DNA]</scope>
    <source>
        <strain evidence="11 12">S69</strain>
    </source>
</reference>
<dbReference type="PROSITE" id="PS50110">
    <property type="entry name" value="RESPONSE_REGULATORY"/>
    <property type="match status" value="1"/>
</dbReference>
<keyword evidence="4" id="KW-0547">Nucleotide-binding</keyword>
<dbReference type="PRINTS" id="PR00344">
    <property type="entry name" value="BCTRLSENSOR"/>
</dbReference>
<dbReference type="InterPro" id="IPR036890">
    <property type="entry name" value="HATPase_C_sf"/>
</dbReference>
<accession>A0A1B9F3U7</accession>
<dbReference type="Pfam" id="PF00072">
    <property type="entry name" value="Response_reg"/>
    <property type="match status" value="1"/>
</dbReference>
<feature type="domain" description="Histidine kinase" evidence="9">
    <location>
        <begin position="144"/>
        <end position="356"/>
    </location>
</feature>
<dbReference type="InterPro" id="IPR004358">
    <property type="entry name" value="Sig_transdc_His_kin-like_C"/>
</dbReference>
<dbReference type="EMBL" id="MAGO01000010">
    <property type="protein sequence ID" value="OCC14592.1"/>
    <property type="molecule type" value="Genomic_DNA"/>
</dbReference>
<dbReference type="InterPro" id="IPR036097">
    <property type="entry name" value="HisK_dim/P_sf"/>
</dbReference>
<dbReference type="EC" id="2.7.13.3" evidence="2"/>
<evidence type="ECO:0000313" key="11">
    <source>
        <dbReference type="EMBL" id="OCC14592.1"/>
    </source>
</evidence>
<evidence type="ECO:0000256" key="7">
    <source>
        <dbReference type="ARBA" id="ARBA00023012"/>
    </source>
</evidence>
<evidence type="ECO:0000256" key="6">
    <source>
        <dbReference type="ARBA" id="ARBA00022840"/>
    </source>
</evidence>
<organism evidence="11 12">
    <name type="scientific">Dissulfuribacter thermophilus</name>
    <dbReference type="NCBI Taxonomy" id="1156395"/>
    <lineage>
        <taxon>Bacteria</taxon>
        <taxon>Pseudomonadati</taxon>
        <taxon>Thermodesulfobacteriota</taxon>
        <taxon>Dissulfuribacteria</taxon>
        <taxon>Dissulfuribacterales</taxon>
        <taxon>Dissulfuribacteraceae</taxon>
        <taxon>Dissulfuribacter</taxon>
    </lineage>
</organism>
<evidence type="ECO:0000256" key="1">
    <source>
        <dbReference type="ARBA" id="ARBA00000085"/>
    </source>
</evidence>
<dbReference type="PANTHER" id="PTHR43065">
    <property type="entry name" value="SENSOR HISTIDINE KINASE"/>
    <property type="match status" value="1"/>
</dbReference>
<keyword evidence="12" id="KW-1185">Reference proteome</keyword>
<dbReference type="InterPro" id="IPR005467">
    <property type="entry name" value="His_kinase_dom"/>
</dbReference>
<comment type="catalytic activity">
    <reaction evidence="1">
        <text>ATP + protein L-histidine = ADP + protein N-phospho-L-histidine.</text>
        <dbReference type="EC" id="2.7.13.3"/>
    </reaction>
</comment>
<keyword evidence="5 11" id="KW-0418">Kinase</keyword>
<keyword evidence="3" id="KW-0808">Transferase</keyword>
<keyword evidence="8" id="KW-0597">Phosphoprotein</keyword>
<dbReference type="SUPFAM" id="SSF55874">
    <property type="entry name" value="ATPase domain of HSP90 chaperone/DNA topoisomerase II/histidine kinase"/>
    <property type="match status" value="1"/>
</dbReference>
<protein>
    <recommendedName>
        <fullName evidence="2">histidine kinase</fullName>
        <ecNumber evidence="2">2.7.13.3</ecNumber>
    </recommendedName>
</protein>
<comment type="caution">
    <text evidence="11">The sequence shown here is derived from an EMBL/GenBank/DDBJ whole genome shotgun (WGS) entry which is preliminary data.</text>
</comment>
<feature type="modified residue" description="4-aspartylphosphate" evidence="8">
    <location>
        <position position="55"/>
    </location>
</feature>
<evidence type="ECO:0000256" key="2">
    <source>
        <dbReference type="ARBA" id="ARBA00012438"/>
    </source>
</evidence>
<evidence type="ECO:0000256" key="4">
    <source>
        <dbReference type="ARBA" id="ARBA00022741"/>
    </source>
</evidence>
<dbReference type="Pfam" id="PF02518">
    <property type="entry name" value="HATPase_c"/>
    <property type="match status" value="1"/>
</dbReference>
<dbReference type="GO" id="GO:0005524">
    <property type="term" value="F:ATP binding"/>
    <property type="evidence" value="ECO:0007669"/>
    <property type="project" value="UniProtKB-KW"/>
</dbReference>
<evidence type="ECO:0000256" key="3">
    <source>
        <dbReference type="ARBA" id="ARBA00022679"/>
    </source>
</evidence>
<proteinExistence type="predicted"/>
<dbReference type="SUPFAM" id="SSF47384">
    <property type="entry name" value="Homodimeric domain of signal transducing histidine kinase"/>
    <property type="match status" value="1"/>
</dbReference>
<dbReference type="Gene3D" id="3.30.565.10">
    <property type="entry name" value="Histidine kinase-like ATPase, C-terminal domain"/>
    <property type="match status" value="1"/>
</dbReference>
<name>A0A1B9F3U7_9BACT</name>
<evidence type="ECO:0000256" key="8">
    <source>
        <dbReference type="PROSITE-ProRule" id="PRU00169"/>
    </source>
</evidence>
<sequence length="359" mass="40109">MGIKDRVLLIEDFEDTVKILKKLLEINGFEVDTALTLAEAYQKLHSTTPDVILLDINLPDGSGLDFLTELRSIYPDIPVIMLTAYTEIENAIRSLQHGVDDFIPKPFDSSYLLHSIAKAVEKHKLKDRLKKSEKFRIIGELASGVAHDFNNLLQSMNVHLMLLKDSLSSPEKAMEYINALEDVLENAISVCNRLNSMGRKQDIDLTVVELAQLVRETVLLTKAKWYHEPKKRGKHISIETDLKKDVYVKVNPAELREVFTNLIFNAVDAMDSSGEIKISVKKDKNLAICSVEDNGTGISQDVIDKIFDPFFTTKENGSGLGLSISFSIIQRFNGDISVKSIPGKGTTFMITLPCSKPAK</sequence>
<dbReference type="InterPro" id="IPR003594">
    <property type="entry name" value="HATPase_dom"/>
</dbReference>
<dbReference type="InterPro" id="IPR001789">
    <property type="entry name" value="Sig_transdc_resp-reg_receiver"/>
</dbReference>
<gene>
    <name evidence="11" type="ORF">DBT_1906</name>
</gene>
<dbReference type="RefSeq" id="WP_161939954.1">
    <property type="nucleotide sequence ID" value="NZ_MAGO01000010.1"/>
</dbReference>
<evidence type="ECO:0000256" key="5">
    <source>
        <dbReference type="ARBA" id="ARBA00022777"/>
    </source>
</evidence>
<evidence type="ECO:0000259" key="9">
    <source>
        <dbReference type="PROSITE" id="PS50109"/>
    </source>
</evidence>
<dbReference type="SMART" id="SM00448">
    <property type="entry name" value="REC"/>
    <property type="match status" value="1"/>
</dbReference>
<dbReference type="SMART" id="SM00387">
    <property type="entry name" value="HATPase_c"/>
    <property type="match status" value="1"/>
</dbReference>
<dbReference type="PANTHER" id="PTHR43065:SF46">
    <property type="entry name" value="C4-DICARBOXYLATE TRANSPORT SENSOR PROTEIN DCTB"/>
    <property type="match status" value="1"/>
</dbReference>
<dbReference type="STRING" id="1156395.DBT_1906"/>
<evidence type="ECO:0000313" key="12">
    <source>
        <dbReference type="Proteomes" id="UP000093080"/>
    </source>
</evidence>
<dbReference type="Proteomes" id="UP000093080">
    <property type="component" value="Unassembled WGS sequence"/>
</dbReference>
<dbReference type="SUPFAM" id="SSF52172">
    <property type="entry name" value="CheY-like"/>
    <property type="match status" value="1"/>
</dbReference>
<dbReference type="Gene3D" id="1.10.287.130">
    <property type="match status" value="1"/>
</dbReference>
<dbReference type="PROSITE" id="PS50109">
    <property type="entry name" value="HIS_KIN"/>
    <property type="match status" value="1"/>
</dbReference>
<keyword evidence="6" id="KW-0067">ATP-binding</keyword>
<dbReference type="AlphaFoldDB" id="A0A1B9F3U7"/>
<evidence type="ECO:0000259" key="10">
    <source>
        <dbReference type="PROSITE" id="PS50110"/>
    </source>
</evidence>
<dbReference type="Gene3D" id="3.40.50.2300">
    <property type="match status" value="1"/>
</dbReference>
<dbReference type="CDD" id="cd00156">
    <property type="entry name" value="REC"/>
    <property type="match status" value="1"/>
</dbReference>